<dbReference type="PATRIC" id="fig|351160.9.peg.1011"/>
<dbReference type="UniPathway" id="UPA00109">
    <property type="reaction ID" value="UER00186"/>
</dbReference>
<dbReference type="PIRSF" id="PIRSF006392">
    <property type="entry name" value="IPGAM_arch"/>
    <property type="match status" value="1"/>
</dbReference>
<comment type="function">
    <text evidence="2">Catalyzes the interconversion of 2-phosphoglycerate and 3-phosphoglycerate.</text>
</comment>
<gene>
    <name evidence="9" type="primary">gpmA-2</name>
    <name evidence="9" type="ORF">RCIX2144</name>
</gene>
<dbReference type="PANTHER" id="PTHR31209">
    <property type="entry name" value="COFACTOR-INDEPENDENT PHOSPHOGLYCERATE MUTASE"/>
    <property type="match status" value="1"/>
</dbReference>
<name>Q0W2X3_METAR</name>
<feature type="domain" description="Metalloenzyme" evidence="8">
    <location>
        <begin position="1"/>
        <end position="367"/>
    </location>
</feature>
<evidence type="ECO:0000313" key="9">
    <source>
        <dbReference type="EMBL" id="CAJ37270.1"/>
    </source>
</evidence>
<keyword evidence="7 9" id="KW-0413">Isomerase</keyword>
<comment type="similarity">
    <text evidence="4">Belongs to the BPG-independent phosphoglycerate mutase family. A-PGAM subfamily.</text>
</comment>
<dbReference type="EMBL" id="AM114193">
    <property type="protein sequence ID" value="CAJ37270.1"/>
    <property type="molecule type" value="Genomic_DNA"/>
</dbReference>
<dbReference type="PANTHER" id="PTHR31209:SF4">
    <property type="entry name" value="2,3-BISPHOSPHOGLYCERATE-INDEPENDENT PHOSPHOGLYCERATE MUTASE"/>
    <property type="match status" value="1"/>
</dbReference>
<evidence type="ECO:0000256" key="3">
    <source>
        <dbReference type="ARBA" id="ARBA00004798"/>
    </source>
</evidence>
<dbReference type="GO" id="GO:0004619">
    <property type="term" value="F:phosphoglycerate mutase activity"/>
    <property type="evidence" value="ECO:0007669"/>
    <property type="project" value="UniProtKB-EC"/>
</dbReference>
<dbReference type="EC" id="5.4.2.12" evidence="5"/>
<dbReference type="AlphaFoldDB" id="Q0W2X3"/>
<comment type="pathway">
    <text evidence="3">Carbohydrate degradation; glycolysis; pyruvate from D-glyceraldehyde 3-phosphate: step 3/5.</text>
</comment>
<dbReference type="GeneID" id="5143067"/>
<evidence type="ECO:0000259" key="8">
    <source>
        <dbReference type="Pfam" id="PF01676"/>
    </source>
</evidence>
<comment type="catalytic activity">
    <reaction evidence="1">
        <text>(2R)-2-phosphoglycerate = (2R)-3-phosphoglycerate</text>
        <dbReference type="Rhea" id="RHEA:15901"/>
        <dbReference type="ChEBI" id="CHEBI:58272"/>
        <dbReference type="ChEBI" id="CHEBI:58289"/>
        <dbReference type="EC" id="5.4.2.12"/>
    </reaction>
</comment>
<dbReference type="NCBIfam" id="NF003242">
    <property type="entry name" value="PRK04200.1"/>
    <property type="match status" value="1"/>
</dbReference>
<keyword evidence="6" id="KW-0324">Glycolysis</keyword>
<dbReference type="eggNOG" id="arCOG01696">
    <property type="taxonomic scope" value="Archaea"/>
</dbReference>
<dbReference type="STRING" id="351160.RCIX2144"/>
<evidence type="ECO:0000256" key="2">
    <source>
        <dbReference type="ARBA" id="ARBA00002315"/>
    </source>
</evidence>
<evidence type="ECO:0000256" key="5">
    <source>
        <dbReference type="ARBA" id="ARBA00012026"/>
    </source>
</evidence>
<dbReference type="Proteomes" id="UP000000663">
    <property type="component" value="Chromosome"/>
</dbReference>
<evidence type="ECO:0000256" key="4">
    <source>
        <dbReference type="ARBA" id="ARBA00005524"/>
    </source>
</evidence>
<accession>Q0W2X3</accession>
<protein>
    <recommendedName>
        <fullName evidence="5">phosphoglycerate mutase (2,3-diphosphoglycerate-independent)</fullName>
        <ecNumber evidence="5">5.4.2.12</ecNumber>
    </recommendedName>
</protein>
<dbReference type="Pfam" id="PF01676">
    <property type="entry name" value="Metalloenzyme"/>
    <property type="match status" value="1"/>
</dbReference>
<dbReference type="NCBIfam" id="TIGR00306">
    <property type="entry name" value="apgM"/>
    <property type="match status" value="1"/>
</dbReference>
<dbReference type="InterPro" id="IPR017850">
    <property type="entry name" value="Alkaline_phosphatase_core_sf"/>
</dbReference>
<evidence type="ECO:0000256" key="7">
    <source>
        <dbReference type="ARBA" id="ARBA00023235"/>
    </source>
</evidence>
<dbReference type="InterPro" id="IPR006124">
    <property type="entry name" value="Metalloenzyme"/>
</dbReference>
<evidence type="ECO:0000313" key="10">
    <source>
        <dbReference type="Proteomes" id="UP000000663"/>
    </source>
</evidence>
<sequence>MKYAVILGDGMADYPIPELSGKTPLASANKPCMDYLADRAVTYGLVKTTIAGLPAGSDVANLSAMGYDPRKYYTGRGPLEAASIGIPLKPADVAFRCNLITADDNVVDYSAGHITTQEASELMRYLDSKLGTTDTRFYPGISYRHLLVIENCPDGIVCTAPHDVVGQPVQDNLPKGEGSEKIIGLIEASRDLLASHPINKKRIAEGKRPANSIWPWGQGRKPSMPTFRDRYGLDGAVISAVDLIKGLGVFAGLEVINVPGATGYLDTDYGAKAVHALKALENKDFVFVHVEAPDEMSHEGRLKDKIRAIEDLDGKLIRPILEGLKSKGDFRLMVLPDHPTPLATKTHAYDPVPYIIYDSRYNNTNNKRYDEESMKNGRYIADGHELMGLFIHGDSQG</sequence>
<dbReference type="InterPro" id="IPR023665">
    <property type="entry name" value="ApgAM_prokaryotes"/>
</dbReference>
<dbReference type="KEGG" id="rci:RCIX2144"/>
<dbReference type="Gene3D" id="3.40.720.10">
    <property type="entry name" value="Alkaline Phosphatase, subunit A"/>
    <property type="match status" value="1"/>
</dbReference>
<evidence type="ECO:0000256" key="1">
    <source>
        <dbReference type="ARBA" id="ARBA00000370"/>
    </source>
</evidence>
<organism evidence="9 10">
    <name type="scientific">Methanocella arvoryzae (strain DSM 22066 / NBRC 105507 / MRE50)</name>
    <dbReference type="NCBI Taxonomy" id="351160"/>
    <lineage>
        <taxon>Archaea</taxon>
        <taxon>Methanobacteriati</taxon>
        <taxon>Methanobacteriota</taxon>
        <taxon>Stenosarchaea group</taxon>
        <taxon>Methanomicrobia</taxon>
        <taxon>Methanocellales</taxon>
        <taxon>Methanocellaceae</taxon>
        <taxon>Methanocella</taxon>
    </lineage>
</organism>
<dbReference type="Gene3D" id="3.30.70.2130">
    <property type="entry name" value="Metalloenzyme domain"/>
    <property type="match status" value="1"/>
</dbReference>
<dbReference type="OrthoDB" id="52918at2157"/>
<proteinExistence type="inferred from homology"/>
<reference evidence="9 10" key="1">
    <citation type="journal article" date="2006" name="Science">
        <title>Genome of rice cluster I archaea -- the key methane producers in the rice rhizosphere.</title>
        <authorList>
            <person name="Erkel C."/>
            <person name="Kube M."/>
            <person name="Reinhardt R."/>
            <person name="Liesack W."/>
        </authorList>
    </citation>
    <scope>NUCLEOTIDE SEQUENCE [LARGE SCALE GENOMIC DNA]</scope>
    <source>
        <strain evidence="10">DSM 22066 / NBRC 105507 / MRE50</strain>
    </source>
</reference>
<keyword evidence="10" id="KW-1185">Reference proteome</keyword>
<dbReference type="CDD" id="cd16011">
    <property type="entry name" value="iPGM_like"/>
    <property type="match status" value="1"/>
</dbReference>
<dbReference type="GO" id="GO:0006096">
    <property type="term" value="P:glycolytic process"/>
    <property type="evidence" value="ECO:0007669"/>
    <property type="project" value="UniProtKB-UniPathway"/>
</dbReference>
<evidence type="ECO:0000256" key="6">
    <source>
        <dbReference type="ARBA" id="ARBA00023152"/>
    </source>
</evidence>
<dbReference type="GO" id="GO:0046872">
    <property type="term" value="F:metal ion binding"/>
    <property type="evidence" value="ECO:0007669"/>
    <property type="project" value="InterPro"/>
</dbReference>
<dbReference type="InterPro" id="IPR042253">
    <property type="entry name" value="Pglycerate_mutase_ApgM_sf"/>
</dbReference>
<dbReference type="NCBIfam" id="TIGR02535">
    <property type="entry name" value="hyp_Hser_kinase"/>
    <property type="match status" value="1"/>
</dbReference>
<dbReference type="InterPro" id="IPR004456">
    <property type="entry name" value="Pglycerate_mutase_ApgM"/>
</dbReference>
<dbReference type="RefSeq" id="WP_012035306.1">
    <property type="nucleotide sequence ID" value="NC_009464.1"/>
</dbReference>
<dbReference type="SUPFAM" id="SSF53649">
    <property type="entry name" value="Alkaline phosphatase-like"/>
    <property type="match status" value="1"/>
</dbReference>
<dbReference type="Pfam" id="PF10143">
    <property type="entry name" value="PhosphMutase"/>
    <property type="match status" value="1"/>
</dbReference>